<evidence type="ECO:0000256" key="1">
    <source>
        <dbReference type="ARBA" id="ARBA00004533"/>
    </source>
</evidence>
<dbReference type="CDD" id="cd07984">
    <property type="entry name" value="LPLAT_LABLAT-like"/>
    <property type="match status" value="1"/>
</dbReference>
<comment type="subcellular location">
    <subcellularLocation>
        <location evidence="1">Cell inner membrane</location>
    </subcellularLocation>
</comment>
<dbReference type="GO" id="GO:0005886">
    <property type="term" value="C:plasma membrane"/>
    <property type="evidence" value="ECO:0007669"/>
    <property type="project" value="UniProtKB-SubCell"/>
</dbReference>
<dbReference type="PIRSF" id="PIRSF026649">
    <property type="entry name" value="MsbB"/>
    <property type="match status" value="1"/>
</dbReference>
<evidence type="ECO:0000256" key="5">
    <source>
        <dbReference type="ARBA" id="ARBA00023136"/>
    </source>
</evidence>
<evidence type="ECO:0000256" key="3">
    <source>
        <dbReference type="ARBA" id="ARBA00022519"/>
    </source>
</evidence>
<reference evidence="8 9" key="1">
    <citation type="submission" date="2019-03" db="EMBL/GenBank/DDBJ databases">
        <title>Genomic analyses of the natural microbiome of Caenorhabditis elegans.</title>
        <authorList>
            <person name="Samuel B."/>
        </authorList>
    </citation>
    <scope>NUCLEOTIDE SEQUENCE [LARGE SCALE GENOMIC DNA]</scope>
    <source>
        <strain evidence="8 9">JUb89</strain>
    </source>
</reference>
<evidence type="ECO:0000256" key="2">
    <source>
        <dbReference type="ARBA" id="ARBA00022475"/>
    </source>
</evidence>
<evidence type="ECO:0000256" key="7">
    <source>
        <dbReference type="SAM" id="MobiDB-lite"/>
    </source>
</evidence>
<gene>
    <name evidence="8" type="ORF">EC844_10981</name>
</gene>
<dbReference type="InterPro" id="IPR004960">
    <property type="entry name" value="LipA_acyltrans"/>
</dbReference>
<name>A0A4R1XUL3_ACICA</name>
<dbReference type="AlphaFoldDB" id="A0A4R1XUL3"/>
<keyword evidence="5" id="KW-0472">Membrane</keyword>
<keyword evidence="6" id="KW-0012">Acyltransferase</keyword>
<proteinExistence type="predicted"/>
<dbReference type="Proteomes" id="UP000294963">
    <property type="component" value="Unassembled WGS sequence"/>
</dbReference>
<evidence type="ECO:0000313" key="9">
    <source>
        <dbReference type="Proteomes" id="UP000294963"/>
    </source>
</evidence>
<accession>A0A4R1XUL3</accession>
<organism evidence="8 9">
    <name type="scientific">Acinetobacter calcoaceticus</name>
    <dbReference type="NCBI Taxonomy" id="471"/>
    <lineage>
        <taxon>Bacteria</taxon>
        <taxon>Pseudomonadati</taxon>
        <taxon>Pseudomonadota</taxon>
        <taxon>Gammaproteobacteria</taxon>
        <taxon>Moraxellales</taxon>
        <taxon>Moraxellaceae</taxon>
        <taxon>Acinetobacter</taxon>
        <taxon>Acinetobacter calcoaceticus/baumannii complex</taxon>
    </lineage>
</organism>
<feature type="region of interest" description="Disordered" evidence="7">
    <location>
        <begin position="310"/>
        <end position="338"/>
    </location>
</feature>
<protein>
    <submittedName>
        <fullName evidence="8">KDO2-lipid IV(A) lauroyltransferase</fullName>
    </submittedName>
</protein>
<dbReference type="PANTHER" id="PTHR30606">
    <property type="entry name" value="LIPID A BIOSYNTHESIS LAUROYL ACYLTRANSFERASE"/>
    <property type="match status" value="1"/>
</dbReference>
<evidence type="ECO:0000256" key="4">
    <source>
        <dbReference type="ARBA" id="ARBA00022679"/>
    </source>
</evidence>
<comment type="caution">
    <text evidence="8">The sequence shown here is derived from an EMBL/GenBank/DDBJ whole genome shotgun (WGS) entry which is preliminary data.</text>
</comment>
<evidence type="ECO:0000313" key="8">
    <source>
        <dbReference type="EMBL" id="TCM67309.1"/>
    </source>
</evidence>
<sequence length="338" mass="38658">MTKKSSSSTTWLLNFFSRQPILFSRFFARILARIVNLLHITKTSNTIRLNIEICLHELNQEQREQITRTAIRNELQSYMEFFSIWGSSNQKNISRIRQIQGEQYLHDALARGQGLVLVVPHFGTWEVMNAWLAQHTEMTIMYKPIKNHEADQFVRQARGREQANLVPTDESGVRQIFKALKRGGTTVILPDHTPQVGGDMINYFGIPLASSSLSAKLIQKTKASALLLYAIRNQDDSFNMFIEPIDEAIYSGTAEQGTTIIHHSIEDLIRRYPEHYHWSYKRFKANPALDRVYHIPKAEALAAVAALREQHAQQPNDQIEPHLEPTLSDEAPKQDASA</sequence>
<dbReference type="OrthoDB" id="9803456at2"/>
<keyword evidence="4 8" id="KW-0808">Transferase</keyword>
<keyword evidence="2" id="KW-1003">Cell membrane</keyword>
<dbReference type="GO" id="GO:0009247">
    <property type="term" value="P:glycolipid biosynthetic process"/>
    <property type="evidence" value="ECO:0007669"/>
    <property type="project" value="UniProtKB-ARBA"/>
</dbReference>
<dbReference type="GO" id="GO:0016746">
    <property type="term" value="F:acyltransferase activity"/>
    <property type="evidence" value="ECO:0007669"/>
    <property type="project" value="UniProtKB-KW"/>
</dbReference>
<dbReference type="Pfam" id="PF03279">
    <property type="entry name" value="Lip_A_acyltrans"/>
    <property type="match status" value="1"/>
</dbReference>
<keyword evidence="9" id="KW-1185">Reference proteome</keyword>
<keyword evidence="3" id="KW-0997">Cell inner membrane</keyword>
<dbReference type="EMBL" id="SLVJ01000009">
    <property type="protein sequence ID" value="TCM67309.1"/>
    <property type="molecule type" value="Genomic_DNA"/>
</dbReference>
<evidence type="ECO:0000256" key="6">
    <source>
        <dbReference type="ARBA" id="ARBA00023315"/>
    </source>
</evidence>
<dbReference type="PANTHER" id="PTHR30606:SF10">
    <property type="entry name" value="PHOSPHATIDYLINOSITOL MANNOSIDE ACYLTRANSFERASE"/>
    <property type="match status" value="1"/>
</dbReference>